<reference evidence="12" key="1">
    <citation type="submission" date="2019-06" db="EMBL/GenBank/DDBJ databases">
        <title>The complete genome of Emcibacter congregatus ZYLT.</title>
        <authorList>
            <person name="Zhao Z."/>
        </authorList>
    </citation>
    <scope>NUCLEOTIDE SEQUENCE [LARGE SCALE GENOMIC DNA]</scope>
    <source>
        <strain evidence="12">MCCC 1A06723</strain>
    </source>
</reference>
<accession>A0A501PT85</accession>
<evidence type="ECO:0000256" key="2">
    <source>
        <dbReference type="ARBA" id="ARBA00022695"/>
    </source>
</evidence>
<dbReference type="InterPro" id="IPR043519">
    <property type="entry name" value="NT_sf"/>
</dbReference>
<dbReference type="EC" id="2.7.7.89" evidence="7"/>
<evidence type="ECO:0000313" key="12">
    <source>
        <dbReference type="Proteomes" id="UP000319148"/>
    </source>
</evidence>
<feature type="coiled-coil region" evidence="8">
    <location>
        <begin position="957"/>
        <end position="984"/>
    </location>
</feature>
<dbReference type="GO" id="GO:0005524">
    <property type="term" value="F:ATP binding"/>
    <property type="evidence" value="ECO:0007669"/>
    <property type="project" value="UniProtKB-UniRule"/>
</dbReference>
<comment type="similarity">
    <text evidence="7">Belongs to the GlnE family.</text>
</comment>
<evidence type="ECO:0000256" key="8">
    <source>
        <dbReference type="SAM" id="Coils"/>
    </source>
</evidence>
<evidence type="ECO:0000313" key="11">
    <source>
        <dbReference type="EMBL" id="TPD62976.1"/>
    </source>
</evidence>
<keyword evidence="2 7" id="KW-0548">Nucleotidyltransferase</keyword>
<dbReference type="GO" id="GO:0000287">
    <property type="term" value="F:magnesium ion binding"/>
    <property type="evidence" value="ECO:0007669"/>
    <property type="project" value="UniProtKB-UniRule"/>
</dbReference>
<dbReference type="InterPro" id="IPR023057">
    <property type="entry name" value="GlnE"/>
</dbReference>
<keyword evidence="5 7" id="KW-0460">Magnesium</keyword>
<name>A0A501PT85_9PROT</name>
<feature type="domain" description="PII-uridylyltransferase/Glutamine-synthetase adenylyltransferase" evidence="10">
    <location>
        <begin position="329"/>
        <end position="467"/>
    </location>
</feature>
<dbReference type="GO" id="GO:0008882">
    <property type="term" value="F:[glutamate-ammonia-ligase] adenylyltransferase activity"/>
    <property type="evidence" value="ECO:0007669"/>
    <property type="project" value="UniProtKB-UniRule"/>
</dbReference>
<keyword evidence="4 7" id="KW-0067">ATP-binding</keyword>
<feature type="domain" description="Glutamate-ammonia ligase adenylyltransferase repeated" evidence="9">
    <location>
        <begin position="60"/>
        <end position="304"/>
    </location>
</feature>
<dbReference type="GO" id="GO:0047388">
    <property type="term" value="F:[glutamine synthetase]-adenylyl-L-tyrosine phosphorylase activity"/>
    <property type="evidence" value="ECO:0007669"/>
    <property type="project" value="UniProtKB-EC"/>
</dbReference>
<feature type="region of interest" description="Adenylyl removase" evidence="7">
    <location>
        <begin position="1"/>
        <end position="475"/>
    </location>
</feature>
<evidence type="ECO:0000256" key="7">
    <source>
        <dbReference type="HAMAP-Rule" id="MF_00802"/>
    </source>
</evidence>
<dbReference type="Pfam" id="PF08335">
    <property type="entry name" value="GlnD_UR_UTase"/>
    <property type="match status" value="2"/>
</dbReference>
<dbReference type="GO" id="GO:0005829">
    <property type="term" value="C:cytosol"/>
    <property type="evidence" value="ECO:0007669"/>
    <property type="project" value="TreeGrafter"/>
</dbReference>
<evidence type="ECO:0000256" key="5">
    <source>
        <dbReference type="ARBA" id="ARBA00022842"/>
    </source>
</evidence>
<dbReference type="InterPro" id="IPR005190">
    <property type="entry name" value="GlnE_rpt_dom"/>
</dbReference>
<evidence type="ECO:0000256" key="1">
    <source>
        <dbReference type="ARBA" id="ARBA00022679"/>
    </source>
</evidence>
<evidence type="ECO:0000259" key="10">
    <source>
        <dbReference type="Pfam" id="PF08335"/>
    </source>
</evidence>
<dbReference type="GO" id="GO:0000820">
    <property type="term" value="P:regulation of glutamine family amino acid metabolic process"/>
    <property type="evidence" value="ECO:0007669"/>
    <property type="project" value="UniProtKB-UniRule"/>
</dbReference>
<evidence type="ECO:0000256" key="4">
    <source>
        <dbReference type="ARBA" id="ARBA00022840"/>
    </source>
</evidence>
<comment type="catalytic activity">
    <reaction evidence="7">
        <text>[glutamine synthetase]-O(4)-(5'-adenylyl)-L-tyrosine + phosphate = [glutamine synthetase]-L-tyrosine + ADP</text>
        <dbReference type="Rhea" id="RHEA:43716"/>
        <dbReference type="Rhea" id="RHEA-COMP:10660"/>
        <dbReference type="Rhea" id="RHEA-COMP:10661"/>
        <dbReference type="ChEBI" id="CHEBI:43474"/>
        <dbReference type="ChEBI" id="CHEBI:46858"/>
        <dbReference type="ChEBI" id="CHEBI:83624"/>
        <dbReference type="ChEBI" id="CHEBI:456216"/>
        <dbReference type="EC" id="2.7.7.89"/>
    </reaction>
</comment>
<dbReference type="PANTHER" id="PTHR30621">
    <property type="entry name" value="GLUTAMINE SYNTHETASE ADENYLYLTRANSFERASE"/>
    <property type="match status" value="1"/>
</dbReference>
<dbReference type="CDD" id="cd05401">
    <property type="entry name" value="NT_GlnE_GlnD_like"/>
    <property type="match status" value="2"/>
</dbReference>
<comment type="catalytic activity">
    <reaction evidence="7">
        <text>[glutamine synthetase]-L-tyrosine + ATP = [glutamine synthetase]-O(4)-(5'-adenylyl)-L-tyrosine + diphosphate</text>
        <dbReference type="Rhea" id="RHEA:18589"/>
        <dbReference type="Rhea" id="RHEA-COMP:10660"/>
        <dbReference type="Rhea" id="RHEA-COMP:10661"/>
        <dbReference type="ChEBI" id="CHEBI:30616"/>
        <dbReference type="ChEBI" id="CHEBI:33019"/>
        <dbReference type="ChEBI" id="CHEBI:46858"/>
        <dbReference type="ChEBI" id="CHEBI:83624"/>
        <dbReference type="EC" id="2.7.7.42"/>
    </reaction>
</comment>
<dbReference type="NCBIfam" id="NF008292">
    <property type="entry name" value="PRK11072.1"/>
    <property type="match status" value="1"/>
</dbReference>
<dbReference type="Gene3D" id="3.30.460.10">
    <property type="entry name" value="Beta Polymerase, domain 2"/>
    <property type="match status" value="2"/>
</dbReference>
<dbReference type="AlphaFoldDB" id="A0A501PT85"/>
<evidence type="ECO:0000259" key="9">
    <source>
        <dbReference type="Pfam" id="PF03710"/>
    </source>
</evidence>
<dbReference type="Proteomes" id="UP000319148">
    <property type="component" value="Unassembled WGS sequence"/>
</dbReference>
<organism evidence="11 12">
    <name type="scientific">Emcibacter nanhaiensis</name>
    <dbReference type="NCBI Taxonomy" id="1505037"/>
    <lineage>
        <taxon>Bacteria</taxon>
        <taxon>Pseudomonadati</taxon>
        <taxon>Pseudomonadota</taxon>
        <taxon>Alphaproteobacteria</taxon>
        <taxon>Emcibacterales</taxon>
        <taxon>Emcibacteraceae</taxon>
        <taxon>Emcibacter</taxon>
    </lineage>
</organism>
<dbReference type="SUPFAM" id="SSF81301">
    <property type="entry name" value="Nucleotidyltransferase"/>
    <property type="match status" value="2"/>
</dbReference>
<keyword evidence="3 7" id="KW-0547">Nucleotide-binding</keyword>
<dbReference type="HAMAP" id="MF_00802">
    <property type="entry name" value="GlnE"/>
    <property type="match status" value="1"/>
</dbReference>
<keyword evidence="12" id="KW-1185">Reference proteome</keyword>
<proteinExistence type="inferred from homology"/>
<dbReference type="NCBIfam" id="NF010706">
    <property type="entry name" value="PRK14108.1"/>
    <property type="match status" value="1"/>
</dbReference>
<comment type="function">
    <text evidence="7">Involved in the regulation of glutamine synthetase GlnA, a key enzyme in the process to assimilate ammonia. When cellular nitrogen levels are high, the C-terminal adenylyl transferase (AT) inactivates GlnA by covalent transfer of an adenylyl group from ATP to specific tyrosine residue of GlnA, thus reducing its activity. Conversely, when nitrogen levels are low, the N-terminal adenylyl removase (AR) activates GlnA by removing the adenylyl group by phosphorolysis, increasing its activity. The regulatory region of GlnE binds the signal transduction protein PII (GlnB) which indicates the nitrogen status of the cell.</text>
</comment>
<dbReference type="EC" id="2.7.7.42" evidence="7"/>
<feature type="domain" description="Glutamate-ammonia ligase adenylyltransferase repeated" evidence="9">
    <location>
        <begin position="583"/>
        <end position="826"/>
    </location>
</feature>
<dbReference type="InterPro" id="IPR013546">
    <property type="entry name" value="PII_UdlTrfase/GS_AdlTrfase"/>
</dbReference>
<dbReference type="Gene3D" id="1.20.120.330">
    <property type="entry name" value="Nucleotidyltransferases domain 2"/>
    <property type="match status" value="2"/>
</dbReference>
<dbReference type="OrthoDB" id="9759366at2"/>
<dbReference type="SUPFAM" id="SSF81593">
    <property type="entry name" value="Nucleotidyltransferase substrate binding subunit/domain"/>
    <property type="match status" value="2"/>
</dbReference>
<comment type="caution">
    <text evidence="11">The sequence shown here is derived from an EMBL/GenBank/DDBJ whole genome shotgun (WGS) entry which is preliminary data.</text>
</comment>
<dbReference type="PANTHER" id="PTHR30621:SF0">
    <property type="entry name" value="BIFUNCTIONAL GLUTAMINE SYNTHETASE ADENYLYLTRANSFERASE_ADENYLYL-REMOVING ENZYME"/>
    <property type="match status" value="1"/>
</dbReference>
<comment type="cofactor">
    <cofactor evidence="7">
        <name>Mg(2+)</name>
        <dbReference type="ChEBI" id="CHEBI:18420"/>
    </cofactor>
</comment>
<feature type="region of interest" description="Adenylyl transferase" evidence="7">
    <location>
        <begin position="486"/>
        <end position="1007"/>
    </location>
</feature>
<dbReference type="Pfam" id="PF03710">
    <property type="entry name" value="GlnE"/>
    <property type="match status" value="2"/>
</dbReference>
<gene>
    <name evidence="7" type="primary">glnE</name>
    <name evidence="11" type="ORF">FIV46_02535</name>
</gene>
<protein>
    <recommendedName>
        <fullName evidence="7">Bifunctional glutamine synthetase adenylyltransferase/adenylyl-removing enzyme</fullName>
    </recommendedName>
    <alternativeName>
        <fullName evidence="7">ATP:glutamine synthetase adenylyltransferase</fullName>
    </alternativeName>
    <alternativeName>
        <fullName evidence="7">ATase</fullName>
    </alternativeName>
    <domain>
        <recommendedName>
            <fullName evidence="7">Glutamine synthetase adenylyl-L-tyrosine phosphorylase</fullName>
            <ecNumber evidence="7">2.7.7.89</ecNumber>
        </recommendedName>
        <alternativeName>
            <fullName evidence="7">Adenylyl removase</fullName>
            <shortName evidence="7">AR</shortName>
            <shortName evidence="7">AT-N</shortName>
        </alternativeName>
    </domain>
    <domain>
        <recommendedName>
            <fullName evidence="7">Glutamine synthetase adenylyl transferase</fullName>
            <ecNumber evidence="7">2.7.7.42</ecNumber>
        </recommendedName>
        <alternativeName>
            <fullName evidence="7">Adenylyl transferase</fullName>
            <shortName evidence="7">AT</shortName>
            <shortName evidence="7">AT-C</shortName>
        </alternativeName>
    </domain>
</protein>
<dbReference type="EMBL" id="VFIY01000004">
    <property type="protein sequence ID" value="TPD62976.1"/>
    <property type="molecule type" value="Genomic_DNA"/>
</dbReference>
<evidence type="ECO:0000256" key="6">
    <source>
        <dbReference type="ARBA" id="ARBA00023268"/>
    </source>
</evidence>
<feature type="domain" description="PII-uridylyltransferase/Glutamine-synthetase adenylyltransferase" evidence="10">
    <location>
        <begin position="864"/>
        <end position="985"/>
    </location>
</feature>
<evidence type="ECO:0000256" key="3">
    <source>
        <dbReference type="ARBA" id="ARBA00022741"/>
    </source>
</evidence>
<sequence>MKSFKLRQAFVTNRFSVPLPLPSDEATSDKKLVDFIQLCLDRGLTDFEKLLARDHNRDLLRAILSNSPYLSTLAARHPDFLADLLSSSPDNCLLALESELEVLDPRAIDTDSLKQILRLGKAKVALLTGWADLSGTWPLPRITGTLSWFAETSVRLAVDHLIFQAISRGDLEAGENAPSPSWNSGYTVLGMGKLGGRELNYSSDIDLIVLFDQDVVRYTGRKSPGDLFIKITRNLVNIMQDRTADGYVFRTDLRLRPDPGAMPVAISMVAAETYYQSVGLNWERAAMIKARPIAGDIEAGQEFLDRIRGFVWRKHLDYAALEDIYAIKKLIHKHHKHGDITLAGQDIKLGPGGIREIEFYAQIHQLISGGREPALRVAPTCDALNVLVEEGRLAPEDNDILQTAYVYFRTLEHRLQMINDDQTHTIPERPEDIYRVACFMGFETVEDFEKATVAHLEKVHKLFDALLKESHQTPQSQTERVLQFPTDEDYHPETLEIISENGFEDPRGAYDIIQNWLMGRYRACRTERARKILSGLSIHILEAFSQADSPDGALRRFDDFLSKLPSGVQLFSFINAHPWLLELISEIMTSAPSLSEQLARRPLLLDAVLTPDFFESFPDREELEESLAEQLAMALDFQDVLDIVRKWANEQKFQVGVQILRNVVDVRTSGRYLTRIAEVVVCRMLQEVKKEFALKHGVIEGGSFCILAMGKLGGYELTPVSDLDLVFIYDCSKPGGFSDGKKSLSVNHYYARLSQHIINALTAMTGEGRLYEVDMRLRPSGNAGPIAVNLDTFNQYQEGKAWTWEHMALTRARPIAGERHITDAVERTIHNILTNKKRDQDNLLFEVAKMRNRMRQEFKADSLWAVKHTKGGLVDIEFICQYLLLSHGADKPEILSPNILDFLRQAAEHGVISADVAEALSHATNLMQTVQLLLRLCMGSASKSENKPQALVKTLLQRTNTASLEELEEKIRTAQQAVYEIYQEIIETPAKNMIPPAPVTPFGTPVE</sequence>
<keyword evidence="1 7" id="KW-0808">Transferase</keyword>
<keyword evidence="8" id="KW-0175">Coiled coil</keyword>
<dbReference type="Gene3D" id="1.20.120.1510">
    <property type="match status" value="1"/>
</dbReference>
<keyword evidence="6 7" id="KW-0511">Multifunctional enzyme</keyword>